<reference evidence="1 2" key="1">
    <citation type="submission" date="2019-02" db="EMBL/GenBank/DDBJ databases">
        <title>Genomic Encyclopedia of Archaeal and Bacterial Type Strains, Phase II (KMG-II): from individual species to whole genera.</title>
        <authorList>
            <person name="Goeker M."/>
        </authorList>
    </citation>
    <scope>NUCLEOTIDE SEQUENCE [LARGE SCALE GENOMIC DNA]</scope>
    <source>
        <strain evidence="1 2">DSM 18101</strain>
    </source>
</reference>
<accession>A0A4Q7YY67</accession>
<comment type="caution">
    <text evidence="1">The sequence shown here is derived from an EMBL/GenBank/DDBJ whole genome shotgun (WGS) entry which is preliminary data.</text>
</comment>
<sequence>MSELGRIEDAHLDQIVERYFRFMFALGWQTTEILYAVGQSVPTLNAWRDLMFKEFEDCTKSPKQEHFTVLHRVFGSLDWGKPFISEGYDWLETKLHSNFFPK</sequence>
<dbReference type="Proteomes" id="UP000292958">
    <property type="component" value="Unassembled WGS sequence"/>
</dbReference>
<evidence type="ECO:0000313" key="2">
    <source>
        <dbReference type="Proteomes" id="UP000292958"/>
    </source>
</evidence>
<protein>
    <submittedName>
        <fullName evidence="1">Uncharacterized protein</fullName>
    </submittedName>
</protein>
<proteinExistence type="predicted"/>
<gene>
    <name evidence="1" type="ORF">BDD14_3994</name>
</gene>
<keyword evidence="2" id="KW-1185">Reference proteome</keyword>
<evidence type="ECO:0000313" key="1">
    <source>
        <dbReference type="EMBL" id="RZU42414.1"/>
    </source>
</evidence>
<dbReference type="EMBL" id="SHKW01000001">
    <property type="protein sequence ID" value="RZU42414.1"/>
    <property type="molecule type" value="Genomic_DNA"/>
</dbReference>
<dbReference type="AlphaFoldDB" id="A0A4Q7YY67"/>
<organism evidence="1 2">
    <name type="scientific">Edaphobacter modestus</name>
    <dbReference type="NCBI Taxonomy" id="388466"/>
    <lineage>
        <taxon>Bacteria</taxon>
        <taxon>Pseudomonadati</taxon>
        <taxon>Acidobacteriota</taxon>
        <taxon>Terriglobia</taxon>
        <taxon>Terriglobales</taxon>
        <taxon>Acidobacteriaceae</taxon>
        <taxon>Edaphobacter</taxon>
    </lineage>
</organism>
<name>A0A4Q7YY67_9BACT</name>
<dbReference type="RefSeq" id="WP_130420206.1">
    <property type="nucleotide sequence ID" value="NZ_SHKW01000001.1"/>
</dbReference>